<dbReference type="AlphaFoldDB" id="A0ABD3M5N7"/>
<reference evidence="1 2" key="1">
    <citation type="submission" date="2024-10" db="EMBL/GenBank/DDBJ databases">
        <title>Updated reference genomes for cyclostephanoid diatoms.</title>
        <authorList>
            <person name="Roberts W.R."/>
            <person name="Alverson A.J."/>
        </authorList>
    </citation>
    <scope>NUCLEOTIDE SEQUENCE [LARGE SCALE GENOMIC DNA]</scope>
    <source>
        <strain evidence="1 2">AJA232-27</strain>
    </source>
</reference>
<keyword evidence="2" id="KW-1185">Reference proteome</keyword>
<comment type="caution">
    <text evidence="1">The sequence shown here is derived from an EMBL/GenBank/DDBJ whole genome shotgun (WGS) entry which is preliminary data.</text>
</comment>
<sequence length="284" mass="30560">MLALRFGASLAFTPSHIELGSGRTFVFDNVSMGACSSTQALALKQISTSEGHGYKHTVTLASNDGKTTCHMSGARRAVIQSIIGVPVLSSIDASAANLPSNLGADLTKTGTIETLLPIAAMERSLVNAKLQLTKSMDGSSNSLTTPEICADILNSLLNCMPREENSFKRIFDAYSTPVSYKQKFMDQNAFLVYYTKGYDGPGRPSIEEEDTSNTLQTLQYGARNDAWAAMDDLFVELEFGKRGGGESTNAELGNLIDKSLSTLDSYLSLAPVADVEEAMHRLGY</sequence>
<evidence type="ECO:0000313" key="1">
    <source>
        <dbReference type="EMBL" id="KAL3757356.1"/>
    </source>
</evidence>
<accession>A0ABD3M5N7</accession>
<gene>
    <name evidence="1" type="ORF">ACHAWU_008517</name>
</gene>
<evidence type="ECO:0000313" key="2">
    <source>
        <dbReference type="Proteomes" id="UP001530293"/>
    </source>
</evidence>
<dbReference type="EMBL" id="JALLBG020000268">
    <property type="protein sequence ID" value="KAL3757356.1"/>
    <property type="molecule type" value="Genomic_DNA"/>
</dbReference>
<protein>
    <submittedName>
        <fullName evidence="1">Uncharacterized protein</fullName>
    </submittedName>
</protein>
<dbReference type="Proteomes" id="UP001530293">
    <property type="component" value="Unassembled WGS sequence"/>
</dbReference>
<name>A0ABD3M5N7_9STRA</name>
<proteinExistence type="predicted"/>
<organism evidence="1 2">
    <name type="scientific">Discostella pseudostelligera</name>
    <dbReference type="NCBI Taxonomy" id="259834"/>
    <lineage>
        <taxon>Eukaryota</taxon>
        <taxon>Sar</taxon>
        <taxon>Stramenopiles</taxon>
        <taxon>Ochrophyta</taxon>
        <taxon>Bacillariophyta</taxon>
        <taxon>Coscinodiscophyceae</taxon>
        <taxon>Thalassiosirophycidae</taxon>
        <taxon>Stephanodiscales</taxon>
        <taxon>Stephanodiscaceae</taxon>
        <taxon>Discostella</taxon>
    </lineage>
</organism>